<evidence type="ECO:0000313" key="2">
    <source>
        <dbReference type="EMBL" id="MCD4837689.1"/>
    </source>
</evidence>
<dbReference type="GO" id="GO:0004852">
    <property type="term" value="F:uroporphyrinogen-III synthase activity"/>
    <property type="evidence" value="ECO:0007669"/>
    <property type="project" value="UniProtKB-EC"/>
</dbReference>
<dbReference type="RefSeq" id="WP_231314096.1">
    <property type="nucleotide sequence ID" value="NZ_JAJODE010000003.1"/>
</dbReference>
<dbReference type="InterPro" id="IPR036108">
    <property type="entry name" value="4pyrrol_syn_uPrphyn_synt_sf"/>
</dbReference>
<protein>
    <submittedName>
        <fullName evidence="2">Uroporphyrinogen-III synthase</fullName>
        <ecNumber evidence="2">4.2.1.75</ecNumber>
    </submittedName>
</protein>
<dbReference type="CDD" id="cd06578">
    <property type="entry name" value="HemD"/>
    <property type="match status" value="1"/>
</dbReference>
<dbReference type="InterPro" id="IPR003754">
    <property type="entry name" value="4pyrrol_synth_uPrphyn_synth"/>
</dbReference>
<reference evidence="2 3" key="1">
    <citation type="journal article" date="2023" name="Antonie Van Leeuwenhoek">
        <title>Unveiling the genomic potential of a novel thermostable glycoside hydrolases producing Neobacillus sedimentimangrovi UE25.</title>
        <authorList>
            <person name="Ejaz U."/>
            <person name="Saleem F."/>
            <person name="Rashid R."/>
            <person name="Hasan K.A."/>
            <person name="Syed M.N."/>
            <person name="Sohail M."/>
        </authorList>
    </citation>
    <scope>NUCLEOTIDE SEQUENCE [LARGE SCALE GENOMIC DNA]</scope>
    <source>
        <strain evidence="2 3">UE25</strain>
    </source>
</reference>
<name>A0ABS8QGG9_9BACI</name>
<dbReference type="PANTHER" id="PTHR40082">
    <property type="entry name" value="BLR5956 PROTEIN"/>
    <property type="match status" value="1"/>
</dbReference>
<dbReference type="EC" id="4.2.1.75" evidence="2"/>
<sequence>MHKRLAGRKIAFCGSRKIEEISQLIERQGGIPLHRPLQGTVFLAEKEVEPDLVQFVEQGADWVVFTTGMGIEALVEIAEKLGLKDSFLKRVFEAKTAARGYKTLAILKKLGIVPAAVSEDGTTKGFSQSLGNVDFTNGKVMIQLHGEEAPALTQFFKSRGAKVHKILPYRHIEPKEEIVETLLKELLQNNCDAVCFTTATQVHSLFNYARKKGIHQEISEIFNRQTVVAAAVGKVTAEALKEEGVENIIVPDLERMGAMIIELSKYYQNENQE</sequence>
<dbReference type="Pfam" id="PF02602">
    <property type="entry name" value="HEM4"/>
    <property type="match status" value="1"/>
</dbReference>
<proteinExistence type="predicted"/>
<accession>A0ABS8QGG9</accession>
<dbReference type="NCBIfam" id="NF004584">
    <property type="entry name" value="PRK05928.2-1"/>
    <property type="match status" value="1"/>
</dbReference>
<dbReference type="PANTHER" id="PTHR40082:SF1">
    <property type="entry name" value="BLR5956 PROTEIN"/>
    <property type="match status" value="1"/>
</dbReference>
<dbReference type="SUPFAM" id="SSF69618">
    <property type="entry name" value="HemD-like"/>
    <property type="match status" value="1"/>
</dbReference>
<evidence type="ECO:0000313" key="3">
    <source>
        <dbReference type="Proteomes" id="UP001162836"/>
    </source>
</evidence>
<dbReference type="Gene3D" id="3.40.50.10090">
    <property type="match status" value="2"/>
</dbReference>
<gene>
    <name evidence="2" type="ORF">LRS37_02105</name>
</gene>
<keyword evidence="2" id="KW-0456">Lyase</keyword>
<dbReference type="EMBL" id="JAJODE010000003">
    <property type="protein sequence ID" value="MCD4837689.1"/>
    <property type="molecule type" value="Genomic_DNA"/>
</dbReference>
<organism evidence="2 3">
    <name type="scientific">Neobacillus sedimentimangrovi</name>
    <dbReference type="NCBI Taxonomy" id="2699460"/>
    <lineage>
        <taxon>Bacteria</taxon>
        <taxon>Bacillati</taxon>
        <taxon>Bacillota</taxon>
        <taxon>Bacilli</taxon>
        <taxon>Bacillales</taxon>
        <taxon>Bacillaceae</taxon>
        <taxon>Neobacillus</taxon>
    </lineage>
</organism>
<keyword evidence="3" id="KW-1185">Reference proteome</keyword>
<evidence type="ECO:0000259" key="1">
    <source>
        <dbReference type="Pfam" id="PF02602"/>
    </source>
</evidence>
<feature type="domain" description="Tetrapyrrole biosynthesis uroporphyrinogen III synthase" evidence="1">
    <location>
        <begin position="20"/>
        <end position="260"/>
    </location>
</feature>
<dbReference type="Proteomes" id="UP001162836">
    <property type="component" value="Unassembled WGS sequence"/>
</dbReference>
<comment type="caution">
    <text evidence="2">The sequence shown here is derived from an EMBL/GenBank/DDBJ whole genome shotgun (WGS) entry which is preliminary data.</text>
</comment>
<dbReference type="InterPro" id="IPR039793">
    <property type="entry name" value="UROS/Hem4"/>
</dbReference>